<gene>
    <name evidence="1" type="ORF">J2S57_006963</name>
</gene>
<evidence type="ECO:0000313" key="2">
    <source>
        <dbReference type="Proteomes" id="UP001235712"/>
    </source>
</evidence>
<dbReference type="RefSeq" id="WP_307250765.1">
    <property type="nucleotide sequence ID" value="NZ_JAUSQZ010000001.1"/>
</dbReference>
<organism evidence="1 2">
    <name type="scientific">Kineosporia succinea</name>
    <dbReference type="NCBI Taxonomy" id="84632"/>
    <lineage>
        <taxon>Bacteria</taxon>
        <taxon>Bacillati</taxon>
        <taxon>Actinomycetota</taxon>
        <taxon>Actinomycetes</taxon>
        <taxon>Kineosporiales</taxon>
        <taxon>Kineosporiaceae</taxon>
        <taxon>Kineosporia</taxon>
    </lineage>
</organism>
<proteinExistence type="predicted"/>
<dbReference type="Proteomes" id="UP001235712">
    <property type="component" value="Unassembled WGS sequence"/>
</dbReference>
<dbReference type="EMBL" id="JAUSQZ010000001">
    <property type="protein sequence ID" value="MDP9831214.1"/>
    <property type="molecule type" value="Genomic_DNA"/>
</dbReference>
<name>A0ABT9PET0_9ACTN</name>
<reference evidence="1 2" key="1">
    <citation type="submission" date="2023-07" db="EMBL/GenBank/DDBJ databases">
        <title>Sequencing the genomes of 1000 actinobacteria strains.</title>
        <authorList>
            <person name="Klenk H.-P."/>
        </authorList>
    </citation>
    <scope>NUCLEOTIDE SEQUENCE [LARGE SCALE GENOMIC DNA]</scope>
    <source>
        <strain evidence="1 2">DSM 44388</strain>
    </source>
</reference>
<comment type="caution">
    <text evidence="1">The sequence shown here is derived from an EMBL/GenBank/DDBJ whole genome shotgun (WGS) entry which is preliminary data.</text>
</comment>
<protein>
    <submittedName>
        <fullName evidence="1">Uncharacterized protein</fullName>
    </submittedName>
</protein>
<keyword evidence="2" id="KW-1185">Reference proteome</keyword>
<accession>A0ABT9PET0</accession>
<evidence type="ECO:0000313" key="1">
    <source>
        <dbReference type="EMBL" id="MDP9831214.1"/>
    </source>
</evidence>
<sequence length="77" mass="8440">MNPRPAARRVLPSSPFAASSRIPAAAEDLEDGDRVTHDRHGLGTVLRVIDDYEAAVTFKHDSEGTSRIVSRLKLTKL</sequence>